<feature type="region of interest" description="Disordered" evidence="1">
    <location>
        <begin position="1"/>
        <end position="22"/>
    </location>
</feature>
<dbReference type="PANTHER" id="PTHR35910">
    <property type="entry name" value="2EXR DOMAIN-CONTAINING PROTEIN"/>
    <property type="match status" value="1"/>
</dbReference>
<evidence type="ECO:0000256" key="1">
    <source>
        <dbReference type="SAM" id="MobiDB-lite"/>
    </source>
</evidence>
<dbReference type="InterPro" id="IPR045518">
    <property type="entry name" value="2EXR"/>
</dbReference>
<protein>
    <recommendedName>
        <fullName evidence="2">2EXR domain-containing protein</fullName>
    </recommendedName>
</protein>
<dbReference type="OrthoDB" id="3473305at2759"/>
<dbReference type="AlphaFoldDB" id="A0A1D9QI19"/>
<reference evidence="4" key="1">
    <citation type="journal article" date="2017" name="Genome Biol. Evol.">
        <title>The complete genome sequence of the phytopathogenic fungus Sclerotinia sclerotiorum reveals insights into the genome architecture of broad host range pathogens.</title>
        <authorList>
            <person name="Derbyshire M."/>
            <person name="Denton-Giles M."/>
            <person name="Hegedus D."/>
            <person name="Seifbarghy S."/>
            <person name="Rollins J."/>
            <person name="van Kan J."/>
            <person name="Seidl M.F."/>
            <person name="Faino L."/>
            <person name="Mbengue M."/>
            <person name="Navaud O."/>
            <person name="Raffaele S."/>
            <person name="Hammond-Kosack K."/>
            <person name="Heard S."/>
            <person name="Oliver R."/>
        </authorList>
    </citation>
    <scope>NUCLEOTIDE SEQUENCE [LARGE SCALE GENOMIC DNA]</scope>
    <source>
        <strain evidence="4">ATCC 18683 / 1980 / Ss-1</strain>
    </source>
</reference>
<organism evidence="3 4">
    <name type="scientific">Sclerotinia sclerotiorum (strain ATCC 18683 / 1980 / Ss-1)</name>
    <name type="common">White mold</name>
    <name type="synonym">Whetzelinia sclerotiorum</name>
    <dbReference type="NCBI Taxonomy" id="665079"/>
    <lineage>
        <taxon>Eukaryota</taxon>
        <taxon>Fungi</taxon>
        <taxon>Dikarya</taxon>
        <taxon>Ascomycota</taxon>
        <taxon>Pezizomycotina</taxon>
        <taxon>Leotiomycetes</taxon>
        <taxon>Helotiales</taxon>
        <taxon>Sclerotiniaceae</taxon>
        <taxon>Sclerotinia</taxon>
    </lineage>
</organism>
<dbReference type="Proteomes" id="UP000177798">
    <property type="component" value="Chromosome 13"/>
</dbReference>
<evidence type="ECO:0000259" key="2">
    <source>
        <dbReference type="Pfam" id="PF20150"/>
    </source>
</evidence>
<dbReference type="PANTHER" id="PTHR35910:SF6">
    <property type="entry name" value="2EXR DOMAIN-CONTAINING PROTEIN"/>
    <property type="match status" value="1"/>
</dbReference>
<accession>A0A1D9QI19</accession>
<dbReference type="VEuPathDB" id="FungiDB:sscle_13g093380"/>
<gene>
    <name evidence="3" type="ORF">sscle_13g093380</name>
</gene>
<proteinExistence type="predicted"/>
<evidence type="ECO:0000313" key="3">
    <source>
        <dbReference type="EMBL" id="APA14568.1"/>
    </source>
</evidence>
<sequence length="421" mass="49614">MVLTRQMARKAHELTSQPPSTFHSFSRLPTELRTMIWNFTEDSQPGHVVEVCNIPNHYDNTGRPTSYEWYAIPCRCKKRCFEPPLARVNQESRKIALNRRSRCFGHWIDWEKDIIFIGSRVGHLHNTGFLHALELRNCREKLRYLAIDYDCWHKSRIFMCTVKKECTPAAMISRLPGLKKLTYTRTVGAWRDGSEFRSHDPGYVIDQWRALQPNMQPCYDDLVKSEKEKFSKWLLHNHYEETDIWKSLPEKPDMWRCYDTFHEAIGEKPGSYKPNTSLDNERRYDDDGNCGVALIQFDKVENAYWWGPGGDDLSLRMDWMLKEFSQLKCISGSKFRGDPDYTTWTPPEIDFAFTRRTAPSCFADDWEGLERQWMYYGEAAWARDHPESYKARDKSKDYPAGQHVGTYTKLYRADDRFLLDG</sequence>
<dbReference type="EMBL" id="CP017826">
    <property type="protein sequence ID" value="APA14568.1"/>
    <property type="molecule type" value="Genomic_DNA"/>
</dbReference>
<name>A0A1D9QI19_SCLS1</name>
<evidence type="ECO:0000313" key="4">
    <source>
        <dbReference type="Proteomes" id="UP000177798"/>
    </source>
</evidence>
<feature type="domain" description="2EXR" evidence="2">
    <location>
        <begin position="22"/>
        <end position="115"/>
    </location>
</feature>
<dbReference type="Pfam" id="PF20150">
    <property type="entry name" value="2EXR"/>
    <property type="match status" value="1"/>
</dbReference>